<feature type="transmembrane region" description="Helical" evidence="1">
    <location>
        <begin position="96"/>
        <end position="119"/>
    </location>
</feature>
<dbReference type="GeneID" id="24441352"/>
<feature type="transmembrane region" description="Helical" evidence="1">
    <location>
        <begin position="126"/>
        <end position="152"/>
    </location>
</feature>
<reference evidence="3" key="1">
    <citation type="journal article" date="2006" name="PLoS Biol.">
        <title>Macronuclear genome sequence of the ciliate Tetrahymena thermophila, a model eukaryote.</title>
        <authorList>
            <person name="Eisen J.A."/>
            <person name="Coyne R.S."/>
            <person name="Wu M."/>
            <person name="Wu D."/>
            <person name="Thiagarajan M."/>
            <person name="Wortman J.R."/>
            <person name="Badger J.H."/>
            <person name="Ren Q."/>
            <person name="Amedeo P."/>
            <person name="Jones K.M."/>
            <person name="Tallon L.J."/>
            <person name="Delcher A.L."/>
            <person name="Salzberg S.L."/>
            <person name="Silva J.C."/>
            <person name="Haas B.J."/>
            <person name="Majoros W.H."/>
            <person name="Farzad M."/>
            <person name="Carlton J.M."/>
            <person name="Smith R.K. Jr."/>
            <person name="Garg J."/>
            <person name="Pearlman R.E."/>
            <person name="Karrer K.M."/>
            <person name="Sun L."/>
            <person name="Manning G."/>
            <person name="Elde N.C."/>
            <person name="Turkewitz A.P."/>
            <person name="Asai D.J."/>
            <person name="Wilkes D.E."/>
            <person name="Wang Y."/>
            <person name="Cai H."/>
            <person name="Collins K."/>
            <person name="Stewart B.A."/>
            <person name="Lee S.R."/>
            <person name="Wilamowska K."/>
            <person name="Weinberg Z."/>
            <person name="Ruzzo W.L."/>
            <person name="Wloga D."/>
            <person name="Gaertig J."/>
            <person name="Frankel J."/>
            <person name="Tsao C.-C."/>
            <person name="Gorovsky M.A."/>
            <person name="Keeling P.J."/>
            <person name="Waller R.F."/>
            <person name="Patron N.J."/>
            <person name="Cherry J.M."/>
            <person name="Stover N.A."/>
            <person name="Krieger C.J."/>
            <person name="del Toro C."/>
            <person name="Ryder H.F."/>
            <person name="Williamson S.C."/>
            <person name="Barbeau R.A."/>
            <person name="Hamilton E.P."/>
            <person name="Orias E."/>
        </authorList>
    </citation>
    <scope>NUCLEOTIDE SEQUENCE [LARGE SCALE GENOMIC DNA]</scope>
    <source>
        <strain evidence="3">SB210</strain>
    </source>
</reference>
<gene>
    <name evidence="2" type="ORF">TTHERM_001001331</name>
</gene>
<feature type="transmembrane region" description="Helical" evidence="1">
    <location>
        <begin position="197"/>
        <end position="216"/>
    </location>
</feature>
<accession>W7XDY4</accession>
<keyword evidence="3" id="KW-1185">Reference proteome</keyword>
<keyword evidence="1 2" id="KW-0812">Transmembrane</keyword>
<name>W7XDY4_TETTS</name>
<feature type="transmembrane region" description="Helical" evidence="1">
    <location>
        <begin position="66"/>
        <end position="84"/>
    </location>
</feature>
<feature type="transmembrane region" description="Helical" evidence="1">
    <location>
        <begin position="35"/>
        <end position="54"/>
    </location>
</feature>
<sequence length="510" mass="61927">MEKNIIKGLIFTLVKLNTGIQFYFFYQYINQDQKSYIYSFVSFYVIERIFSWTIEISALNTKKLESLLILILNLVQLEEFYFMINYNRHSKYLEQGIIGQGVIICLFNIPLYIMSLVWVLKIQYTLLNVAFISIVLVLLYVGPFSVAFIMFIDAQQFNIDNFSKIKLWVFQYLYSYFQFFTFFWSLCYIWNYYNFQYYVLVVYCVLIVLQINYLWLRFKNNFQACDKYIFFILIIIKQLLHIVLRYSKKRNQVINILNKTGYKMYNSMIIFESLIKLYLLIAFWIVFKTKTNNQQLYSFQVTVLVMLIISFLILLYQSIINVLIRQYIYKEFIELDSIQEFIQLDKNSKEIKNKSIKHIQIFDNFYNQETHGINIIKDILFEYEGIEITGKDFNKKKIQNDKYYYIVQAQFLVKTQQILDAIQTKKVVSQIQSVHLNFQNDEQLYDLYKFWINHYIEISLHTNFDNKYYKLVTEIKQQMQSTISQLVTYQKLIFPKMIVNPYYIYYDLYD</sequence>
<dbReference type="EMBL" id="GG662244">
    <property type="protein sequence ID" value="EWS71059.1"/>
    <property type="molecule type" value="Genomic_DNA"/>
</dbReference>
<protein>
    <submittedName>
        <fullName evidence="2">Transmembrane protein, putative</fullName>
    </submittedName>
</protein>
<keyword evidence="1" id="KW-0472">Membrane</keyword>
<feature type="transmembrane region" description="Helical" evidence="1">
    <location>
        <begin position="9"/>
        <end position="29"/>
    </location>
</feature>
<evidence type="ECO:0000313" key="2">
    <source>
        <dbReference type="EMBL" id="EWS71059.1"/>
    </source>
</evidence>
<proteinExistence type="predicted"/>
<feature type="transmembrane region" description="Helical" evidence="1">
    <location>
        <begin position="299"/>
        <end position="324"/>
    </location>
</feature>
<organism evidence="2 3">
    <name type="scientific">Tetrahymena thermophila (strain SB210)</name>
    <dbReference type="NCBI Taxonomy" id="312017"/>
    <lineage>
        <taxon>Eukaryota</taxon>
        <taxon>Sar</taxon>
        <taxon>Alveolata</taxon>
        <taxon>Ciliophora</taxon>
        <taxon>Intramacronucleata</taxon>
        <taxon>Oligohymenophorea</taxon>
        <taxon>Hymenostomatida</taxon>
        <taxon>Tetrahymenina</taxon>
        <taxon>Tetrahymenidae</taxon>
        <taxon>Tetrahymena</taxon>
    </lineage>
</organism>
<dbReference type="InParanoid" id="W7XDY4"/>
<dbReference type="RefSeq" id="XP_012656400.1">
    <property type="nucleotide sequence ID" value="XM_012800946.1"/>
</dbReference>
<feature type="transmembrane region" description="Helical" evidence="1">
    <location>
        <begin position="228"/>
        <end position="247"/>
    </location>
</feature>
<keyword evidence="1" id="KW-1133">Transmembrane helix</keyword>
<feature type="transmembrane region" description="Helical" evidence="1">
    <location>
        <begin position="268"/>
        <end position="287"/>
    </location>
</feature>
<evidence type="ECO:0000313" key="3">
    <source>
        <dbReference type="Proteomes" id="UP000009168"/>
    </source>
</evidence>
<feature type="transmembrane region" description="Helical" evidence="1">
    <location>
        <begin position="172"/>
        <end position="190"/>
    </location>
</feature>
<dbReference type="KEGG" id="tet:TTHERM_001001331"/>
<dbReference type="AlphaFoldDB" id="W7XDY4"/>
<evidence type="ECO:0000256" key="1">
    <source>
        <dbReference type="SAM" id="Phobius"/>
    </source>
</evidence>
<dbReference type="Proteomes" id="UP000009168">
    <property type="component" value="Unassembled WGS sequence"/>
</dbReference>